<dbReference type="InterPro" id="IPR022796">
    <property type="entry name" value="Chloroa_b-bind"/>
</dbReference>
<comment type="similarity">
    <text evidence="3">Belongs to the fucoxanthin chlorophyll protein family.</text>
</comment>
<dbReference type="Gene3D" id="1.10.3460.10">
    <property type="entry name" value="Chlorophyll a/b binding protein domain"/>
    <property type="match status" value="1"/>
</dbReference>
<comment type="caution">
    <text evidence="8">The sequence shown here is derived from an EMBL/GenBank/DDBJ whole genome shotgun (WGS) entry which is preliminary data.</text>
</comment>
<evidence type="ECO:0000256" key="2">
    <source>
        <dbReference type="ARBA" id="ARBA00004229"/>
    </source>
</evidence>
<dbReference type="PANTHER" id="PTHR21649">
    <property type="entry name" value="CHLOROPHYLL A/B BINDING PROTEIN"/>
    <property type="match status" value="1"/>
</dbReference>
<feature type="binding site" evidence="7">
    <location>
        <position position="178"/>
    </location>
    <ligand>
        <name>chlorophyll a</name>
        <dbReference type="ChEBI" id="CHEBI:58416"/>
        <label>1</label>
    </ligand>
</feature>
<evidence type="ECO:0000313" key="8">
    <source>
        <dbReference type="EMBL" id="CAH0367830.1"/>
    </source>
</evidence>
<evidence type="ECO:0000256" key="4">
    <source>
        <dbReference type="ARBA" id="ARBA00022528"/>
    </source>
</evidence>
<evidence type="ECO:0000256" key="5">
    <source>
        <dbReference type="ARBA" id="ARBA00022531"/>
    </source>
</evidence>
<keyword evidence="7" id="KW-0148">Chlorophyll</keyword>
<feature type="binding site" evidence="7">
    <location>
        <position position="85"/>
    </location>
    <ligand>
        <name>chlorophyll a</name>
        <dbReference type="ChEBI" id="CHEBI:58416"/>
        <label>1</label>
    </ligand>
</feature>
<reference evidence="8" key="1">
    <citation type="submission" date="2021-11" db="EMBL/GenBank/DDBJ databases">
        <authorList>
            <consortium name="Genoscope - CEA"/>
            <person name="William W."/>
        </authorList>
    </citation>
    <scope>NUCLEOTIDE SEQUENCE</scope>
</reference>
<feature type="binding site" description="axial binding residue" evidence="7">
    <location>
        <position position="87"/>
    </location>
    <ligand>
        <name>chlorophyll b</name>
        <dbReference type="ChEBI" id="CHEBI:61721"/>
        <label>1</label>
    </ligand>
    <ligandPart>
        <name>Mg</name>
        <dbReference type="ChEBI" id="CHEBI:25107"/>
    </ligandPart>
</feature>
<dbReference type="GO" id="GO:0009507">
    <property type="term" value="C:chloroplast"/>
    <property type="evidence" value="ECO:0007669"/>
    <property type="project" value="UniProtKB-SubCell"/>
</dbReference>
<proteinExistence type="inferred from homology"/>
<keyword evidence="5" id="KW-0602">Photosynthesis</keyword>
<evidence type="ECO:0000256" key="3">
    <source>
        <dbReference type="ARBA" id="ARBA00005933"/>
    </source>
</evidence>
<dbReference type="GO" id="GO:0016020">
    <property type="term" value="C:membrane"/>
    <property type="evidence" value="ECO:0007669"/>
    <property type="project" value="InterPro"/>
</dbReference>
<dbReference type="EMBL" id="CAKKNE010000002">
    <property type="protein sequence ID" value="CAH0367830.1"/>
    <property type="molecule type" value="Genomic_DNA"/>
</dbReference>
<evidence type="ECO:0000256" key="6">
    <source>
        <dbReference type="ARBA" id="ARBA00022640"/>
    </source>
</evidence>
<keyword evidence="7" id="KW-0157">Chromophore</keyword>
<dbReference type="GO" id="GO:0009765">
    <property type="term" value="P:photosynthesis, light harvesting"/>
    <property type="evidence" value="ECO:0007669"/>
    <property type="project" value="InterPro"/>
</dbReference>
<gene>
    <name evidence="8" type="ORF">PECAL_2P08690</name>
</gene>
<dbReference type="InterPro" id="IPR001344">
    <property type="entry name" value="Chloro_AB-bd_pln"/>
</dbReference>
<dbReference type="Pfam" id="PF00504">
    <property type="entry name" value="Chloroa_b-bind"/>
    <property type="match status" value="1"/>
</dbReference>
<keyword evidence="4" id="KW-0150">Chloroplast</keyword>
<feature type="binding site" evidence="7">
    <location>
        <position position="179"/>
    </location>
    <ligand>
        <name>chlorophyll a</name>
        <dbReference type="ChEBI" id="CHEBI:58416"/>
        <label>1</label>
    </ligand>
</feature>
<feature type="binding site" evidence="7">
    <location>
        <position position="82"/>
    </location>
    <ligand>
        <name>chlorophyll a</name>
        <dbReference type="ChEBI" id="CHEBI:58416"/>
        <label>1</label>
    </ligand>
</feature>
<feature type="non-terminal residue" evidence="8">
    <location>
        <position position="1"/>
    </location>
</feature>
<dbReference type="Proteomes" id="UP000789595">
    <property type="component" value="Unassembled WGS sequence"/>
</dbReference>
<evidence type="ECO:0000256" key="1">
    <source>
        <dbReference type="ARBA" id="ARBA00004022"/>
    </source>
</evidence>
<evidence type="ECO:0000313" key="9">
    <source>
        <dbReference type="Proteomes" id="UP000789595"/>
    </source>
</evidence>
<keyword evidence="9" id="KW-1185">Reference proteome</keyword>
<evidence type="ECO:0008006" key="10">
    <source>
        <dbReference type="Google" id="ProtNLM"/>
    </source>
</evidence>
<feature type="binding site" evidence="7">
    <location>
        <position position="67"/>
    </location>
    <ligand>
        <name>chlorophyll a</name>
        <dbReference type="ChEBI" id="CHEBI:58416"/>
        <label>1</label>
    </ligand>
</feature>
<dbReference type="OrthoDB" id="423598at2759"/>
<feature type="binding site" evidence="7">
    <location>
        <position position="196"/>
    </location>
    <ligand>
        <name>chlorophyll a</name>
        <dbReference type="ChEBI" id="CHEBI:58416"/>
        <label>1</label>
    </ligand>
</feature>
<evidence type="ECO:0000256" key="7">
    <source>
        <dbReference type="PIRSR" id="PIRSR601344-1"/>
    </source>
</evidence>
<comment type="subcellular location">
    <subcellularLocation>
        <location evidence="2">Plastid</location>
        <location evidence="2">Chloroplast</location>
    </subcellularLocation>
</comment>
<sequence length="226" mass="24911">SPERREPRTSHISHRRSVVALLALAPASGYVARAPLSARPRRTARVAPSMALITGSPFGYFDPLQLSKGKTEAEMNQLREYELKHGRVAMAAVFGLIVEPYIHPLAKSCHLAHPTDPILSGVELNFAGKAQILGFCGGVEALNYFIKKGDKYKPGDLLGAAYYVADEEDELWVSYQEKELNNGRLAMVAFAGFITQYGLYGNVDDMLFKPMIKPASELTCYGWLCV</sequence>
<dbReference type="AlphaFoldDB" id="A0A8J2WGS2"/>
<name>A0A8J2WGS2_9STRA</name>
<feature type="binding site" evidence="7">
    <location>
        <position position="184"/>
    </location>
    <ligand>
        <name>chlorophyll a</name>
        <dbReference type="ChEBI" id="CHEBI:58416"/>
        <label>1</label>
    </ligand>
</feature>
<organism evidence="8 9">
    <name type="scientific">Pelagomonas calceolata</name>
    <dbReference type="NCBI Taxonomy" id="35677"/>
    <lineage>
        <taxon>Eukaryota</taxon>
        <taxon>Sar</taxon>
        <taxon>Stramenopiles</taxon>
        <taxon>Ochrophyta</taxon>
        <taxon>Pelagophyceae</taxon>
        <taxon>Pelagomonadales</taxon>
        <taxon>Pelagomonadaceae</taxon>
        <taxon>Pelagomonas</taxon>
    </lineage>
</organism>
<dbReference type="GO" id="GO:0016168">
    <property type="term" value="F:chlorophyll binding"/>
    <property type="evidence" value="ECO:0007669"/>
    <property type="project" value="UniProtKB-KW"/>
</dbReference>
<feature type="binding site" evidence="7">
    <location>
        <position position="140"/>
    </location>
    <ligand>
        <name>chlorophyll a</name>
        <dbReference type="ChEBI" id="CHEBI:58416"/>
        <label>3</label>
    </ligand>
</feature>
<protein>
    <recommendedName>
        <fullName evidence="10">Chlorophyll a-b binding protein, chloroplastic</fullName>
    </recommendedName>
</protein>
<dbReference type="SUPFAM" id="SSF103511">
    <property type="entry name" value="Chlorophyll a-b binding protein"/>
    <property type="match status" value="1"/>
</dbReference>
<keyword evidence="6" id="KW-0934">Plastid</keyword>
<accession>A0A8J2WGS2</accession>
<feature type="binding site" evidence="7">
    <location>
        <position position="182"/>
    </location>
    <ligand>
        <name>chlorophyll a</name>
        <dbReference type="ChEBI" id="CHEBI:58416"/>
        <label>1</label>
    </ligand>
</feature>
<comment type="function">
    <text evidence="1">The light-harvesting complex (LHC) functions as a light receptor, it captures and delivers excitation energy to photosystems with which it is closely associated. Energy is transferred from the carotenoid and chlorophyll C (or B) to chlorophyll A and the photosynthetic reaction centers where it is used to synthesize ATP and reducing power.</text>
</comment>